<dbReference type="OrthoDB" id="445341at2759"/>
<dbReference type="InterPro" id="IPR037151">
    <property type="entry name" value="AlkB-like_sf"/>
</dbReference>
<evidence type="ECO:0000259" key="2">
    <source>
        <dbReference type="PROSITE" id="PS51471"/>
    </source>
</evidence>
<reference evidence="3" key="1">
    <citation type="submission" date="2020-10" db="EMBL/GenBank/DDBJ databases">
        <title>Unveiling of a novel bifunctional photoreceptor, Dualchrome1, isolated from a cosmopolitan green alga.</title>
        <authorList>
            <person name="Suzuki S."/>
            <person name="Kawachi M."/>
        </authorList>
    </citation>
    <scope>NUCLEOTIDE SEQUENCE</scope>
    <source>
        <strain evidence="3">NIES 2893</strain>
    </source>
</reference>
<dbReference type="InterPro" id="IPR005123">
    <property type="entry name" value="Oxoglu/Fe-dep_dioxygenase_dom"/>
</dbReference>
<proteinExistence type="inferred from homology"/>
<comment type="caution">
    <text evidence="3">The sequence shown here is derived from an EMBL/GenBank/DDBJ whole genome shotgun (WGS) entry which is preliminary data.</text>
</comment>
<dbReference type="Gene3D" id="2.60.120.590">
    <property type="entry name" value="Alpha-ketoglutarate-dependent dioxygenase AlkB-like"/>
    <property type="match status" value="1"/>
</dbReference>
<dbReference type="SUPFAM" id="SSF51197">
    <property type="entry name" value="Clavaminate synthase-like"/>
    <property type="match status" value="1"/>
</dbReference>
<dbReference type="Proteomes" id="UP000660262">
    <property type="component" value="Unassembled WGS sequence"/>
</dbReference>
<dbReference type="PANTHER" id="PTHR31212:SF4">
    <property type="entry name" value="ALPHA-KETOGLUTARATE-DEPENDENT DIOXYGENASE ALKB HOMOLOG 3"/>
    <property type="match status" value="1"/>
</dbReference>
<feature type="domain" description="Fe2OG dioxygenase" evidence="2">
    <location>
        <begin position="146"/>
        <end position="245"/>
    </location>
</feature>
<dbReference type="InterPro" id="IPR032854">
    <property type="entry name" value="ALKBH3"/>
</dbReference>
<dbReference type="PROSITE" id="PS51471">
    <property type="entry name" value="FE2OG_OXY"/>
    <property type="match status" value="1"/>
</dbReference>
<keyword evidence="4" id="KW-1185">Reference proteome</keyword>
<comment type="similarity">
    <text evidence="1">Belongs to the alkB family.</text>
</comment>
<dbReference type="EMBL" id="BNJQ01000029">
    <property type="protein sequence ID" value="GHP10333.1"/>
    <property type="molecule type" value="Genomic_DNA"/>
</dbReference>
<dbReference type="InterPro" id="IPR027450">
    <property type="entry name" value="AlkB-like"/>
</dbReference>
<organism evidence="3 4">
    <name type="scientific">Pycnococcus provasolii</name>
    <dbReference type="NCBI Taxonomy" id="41880"/>
    <lineage>
        <taxon>Eukaryota</taxon>
        <taxon>Viridiplantae</taxon>
        <taxon>Chlorophyta</taxon>
        <taxon>Pseudoscourfieldiophyceae</taxon>
        <taxon>Pseudoscourfieldiales</taxon>
        <taxon>Pycnococcaceae</taxon>
        <taxon>Pycnococcus</taxon>
    </lineage>
</organism>
<protein>
    <recommendedName>
        <fullName evidence="2">Fe2OG dioxygenase domain-containing protein</fullName>
    </recommendedName>
</protein>
<dbReference type="Pfam" id="PF13532">
    <property type="entry name" value="2OG-FeII_Oxy_2"/>
    <property type="match status" value="1"/>
</dbReference>
<sequence length="255" mass="28210">MASSSLDFVGNQDNNDVLNSHEFSSNVRVLVDENPKCVCMYVPNALDDDVASTLLEKLGACKGPGDVENSTALGSLWHQYTDDNGPQDRLAAYWGDTCCDFWFVGLLLHPAPWPANLPELLSARRAAQQAAEYCQRRYGGKLDATKLTSCLANYYRRGQGHIDAHGDEVRAHGEDKYVISISLGGPREFVLTERGGSQREMRLQLEHGSALVMRGEDMQTAWKHALPLEGNDAPARVGLTFRSIVPGYEHFVKEL</sequence>
<dbReference type="GO" id="GO:0051213">
    <property type="term" value="F:dioxygenase activity"/>
    <property type="evidence" value="ECO:0007669"/>
    <property type="project" value="InterPro"/>
</dbReference>
<evidence type="ECO:0000313" key="3">
    <source>
        <dbReference type="EMBL" id="GHP10333.1"/>
    </source>
</evidence>
<gene>
    <name evidence="3" type="ORF">PPROV_000906400</name>
</gene>
<dbReference type="AlphaFoldDB" id="A0A830HUF6"/>
<evidence type="ECO:0000256" key="1">
    <source>
        <dbReference type="ARBA" id="ARBA00007879"/>
    </source>
</evidence>
<name>A0A830HUF6_9CHLO</name>
<evidence type="ECO:0000313" key="4">
    <source>
        <dbReference type="Proteomes" id="UP000660262"/>
    </source>
</evidence>
<dbReference type="GO" id="GO:0006307">
    <property type="term" value="P:DNA alkylation repair"/>
    <property type="evidence" value="ECO:0007669"/>
    <property type="project" value="InterPro"/>
</dbReference>
<dbReference type="PANTHER" id="PTHR31212">
    <property type="entry name" value="ALPHA-KETOGLUTARATE-DEPENDENT DIOXYGENASE ALKB HOMOLOG 3"/>
    <property type="match status" value="1"/>
</dbReference>
<accession>A0A830HUF6</accession>